<name>A0ABW3UX22_9BACL</name>
<evidence type="ECO:0000256" key="5">
    <source>
        <dbReference type="ARBA" id="ARBA00022692"/>
    </source>
</evidence>
<dbReference type="PANTHER" id="PTHR19139">
    <property type="entry name" value="AQUAPORIN TRANSPORTER"/>
    <property type="match status" value="1"/>
</dbReference>
<dbReference type="SUPFAM" id="SSF81338">
    <property type="entry name" value="Aquaporin-like"/>
    <property type="match status" value="1"/>
</dbReference>
<dbReference type="Proteomes" id="UP001597180">
    <property type="component" value="Unassembled WGS sequence"/>
</dbReference>
<evidence type="ECO:0000256" key="1">
    <source>
        <dbReference type="ARBA" id="ARBA00004651"/>
    </source>
</evidence>
<evidence type="ECO:0000256" key="4">
    <source>
        <dbReference type="ARBA" id="ARBA00022475"/>
    </source>
</evidence>
<evidence type="ECO:0000256" key="7">
    <source>
        <dbReference type="ARBA" id="ARBA00023136"/>
    </source>
</evidence>
<keyword evidence="5 8" id="KW-0812">Transmembrane</keyword>
<evidence type="ECO:0000256" key="6">
    <source>
        <dbReference type="ARBA" id="ARBA00022989"/>
    </source>
</evidence>
<feature type="transmembrane region" description="Helical" evidence="9">
    <location>
        <begin position="201"/>
        <end position="222"/>
    </location>
</feature>
<dbReference type="PRINTS" id="PR00783">
    <property type="entry name" value="MINTRINSICP"/>
</dbReference>
<dbReference type="InterPro" id="IPR000425">
    <property type="entry name" value="MIP"/>
</dbReference>
<evidence type="ECO:0000313" key="11">
    <source>
        <dbReference type="Proteomes" id="UP001597180"/>
    </source>
</evidence>
<feature type="transmembrane region" description="Helical" evidence="9">
    <location>
        <begin position="158"/>
        <end position="181"/>
    </location>
</feature>
<keyword evidence="3 8" id="KW-0813">Transport</keyword>
<evidence type="ECO:0000256" key="9">
    <source>
        <dbReference type="SAM" id="Phobius"/>
    </source>
</evidence>
<feature type="transmembrane region" description="Helical" evidence="9">
    <location>
        <begin position="80"/>
        <end position="102"/>
    </location>
</feature>
<evidence type="ECO:0000313" key="10">
    <source>
        <dbReference type="EMBL" id="MFD1225410.1"/>
    </source>
</evidence>
<feature type="transmembrane region" description="Helical" evidence="9">
    <location>
        <begin position="122"/>
        <end position="146"/>
    </location>
</feature>
<accession>A0ABW3UX22</accession>
<dbReference type="PROSITE" id="PS51257">
    <property type="entry name" value="PROKAR_LIPOPROTEIN"/>
    <property type="match status" value="1"/>
</dbReference>
<dbReference type="InterPro" id="IPR022357">
    <property type="entry name" value="MIP_CS"/>
</dbReference>
<feature type="transmembrane region" description="Helical" evidence="9">
    <location>
        <begin position="12"/>
        <end position="29"/>
    </location>
</feature>
<sequence>MNSSFKKYAAEFIGTMVLVLFGCGSAATAGGELGYLGIALAFGLSIVAMAYVIGPISGCHINPAVSLAMLLSRKLTSTDFIGYVLSQIAGAIAGSAILYAIIVSAGMPTTGLGQNGFGPGYGIGISALMAVVVEIILTFVFIYTILGVTSSVSNGNVTGLVIGLTLAFVHILGIALTGTSVNPARSLGPALLLGGQALSQLWVFLIAPLVGSVLAVAIFQWLNSGTKGKQA</sequence>
<keyword evidence="11" id="KW-1185">Reference proteome</keyword>
<dbReference type="Pfam" id="PF00230">
    <property type="entry name" value="MIP"/>
    <property type="match status" value="1"/>
</dbReference>
<comment type="subcellular location">
    <subcellularLocation>
        <location evidence="1">Cell membrane</location>
        <topology evidence="1">Multi-pass membrane protein</topology>
    </subcellularLocation>
</comment>
<organism evidence="10 11">
    <name type="scientific">Paenibacillus vulneris</name>
    <dbReference type="NCBI Taxonomy" id="1133364"/>
    <lineage>
        <taxon>Bacteria</taxon>
        <taxon>Bacillati</taxon>
        <taxon>Bacillota</taxon>
        <taxon>Bacilli</taxon>
        <taxon>Bacillales</taxon>
        <taxon>Paenibacillaceae</taxon>
        <taxon>Paenibacillus</taxon>
    </lineage>
</organism>
<proteinExistence type="inferred from homology"/>
<keyword evidence="6 9" id="KW-1133">Transmembrane helix</keyword>
<keyword evidence="7 9" id="KW-0472">Membrane</keyword>
<evidence type="ECO:0000256" key="8">
    <source>
        <dbReference type="RuleBase" id="RU000477"/>
    </source>
</evidence>
<reference evidence="11" key="1">
    <citation type="journal article" date="2019" name="Int. J. Syst. Evol. Microbiol.">
        <title>The Global Catalogue of Microorganisms (GCM) 10K type strain sequencing project: providing services to taxonomists for standard genome sequencing and annotation.</title>
        <authorList>
            <consortium name="The Broad Institute Genomics Platform"/>
            <consortium name="The Broad Institute Genome Sequencing Center for Infectious Disease"/>
            <person name="Wu L."/>
            <person name="Ma J."/>
        </authorList>
    </citation>
    <scope>NUCLEOTIDE SEQUENCE [LARGE SCALE GENOMIC DNA]</scope>
    <source>
        <strain evidence="11">CCUG 53270</strain>
    </source>
</reference>
<feature type="transmembrane region" description="Helical" evidence="9">
    <location>
        <begin position="35"/>
        <end position="59"/>
    </location>
</feature>
<dbReference type="EMBL" id="JBHTLU010000059">
    <property type="protein sequence ID" value="MFD1225410.1"/>
    <property type="molecule type" value="Genomic_DNA"/>
</dbReference>
<dbReference type="RefSeq" id="WP_079911306.1">
    <property type="nucleotide sequence ID" value="NZ_BAABJG010000013.1"/>
</dbReference>
<protein>
    <submittedName>
        <fullName evidence="10">MIP/aquaporin family protein</fullName>
    </submittedName>
</protein>
<comment type="caution">
    <text evidence="10">The sequence shown here is derived from an EMBL/GenBank/DDBJ whole genome shotgun (WGS) entry which is preliminary data.</text>
</comment>
<dbReference type="InterPro" id="IPR034294">
    <property type="entry name" value="Aquaporin_transptr"/>
</dbReference>
<dbReference type="PROSITE" id="PS00221">
    <property type="entry name" value="MIP"/>
    <property type="match status" value="1"/>
</dbReference>
<comment type="similarity">
    <text evidence="2 8">Belongs to the MIP/aquaporin (TC 1.A.8) family.</text>
</comment>
<dbReference type="InterPro" id="IPR023271">
    <property type="entry name" value="Aquaporin-like"/>
</dbReference>
<dbReference type="Gene3D" id="1.20.1080.10">
    <property type="entry name" value="Glycerol uptake facilitator protein"/>
    <property type="match status" value="1"/>
</dbReference>
<evidence type="ECO:0000256" key="3">
    <source>
        <dbReference type="ARBA" id="ARBA00022448"/>
    </source>
</evidence>
<evidence type="ECO:0000256" key="2">
    <source>
        <dbReference type="ARBA" id="ARBA00006175"/>
    </source>
</evidence>
<keyword evidence="4" id="KW-1003">Cell membrane</keyword>
<gene>
    <name evidence="10" type="ORF">ACFQ4B_35555</name>
</gene>
<dbReference type="PANTHER" id="PTHR19139:SF199">
    <property type="entry name" value="MIP17260P"/>
    <property type="match status" value="1"/>
</dbReference>